<keyword evidence="2" id="KW-0472">Membrane</keyword>
<feature type="region of interest" description="Disordered" evidence="1">
    <location>
        <begin position="1"/>
        <end position="32"/>
    </location>
</feature>
<dbReference type="EMBL" id="VYQE01000005">
    <property type="protein sequence ID" value="KAA9006108.1"/>
    <property type="molecule type" value="Genomic_DNA"/>
</dbReference>
<feature type="transmembrane region" description="Helical" evidence="2">
    <location>
        <begin position="39"/>
        <end position="59"/>
    </location>
</feature>
<dbReference type="InterPro" id="IPR036691">
    <property type="entry name" value="Endo/exonu/phosph_ase_sf"/>
</dbReference>
<keyword evidence="4" id="KW-0269">Exonuclease</keyword>
<keyword evidence="4" id="KW-0378">Hydrolase</keyword>
<keyword evidence="2" id="KW-1133">Transmembrane helix</keyword>
<reference evidence="4 5" key="1">
    <citation type="submission" date="2019-09" db="EMBL/GenBank/DDBJ databases">
        <authorList>
            <person name="Park J.-S."/>
            <person name="Choi H.-J."/>
        </authorList>
    </citation>
    <scope>NUCLEOTIDE SEQUENCE [LARGE SCALE GENOMIC DNA]</scope>
    <source>
        <strain evidence="4 5">176SS1-4</strain>
    </source>
</reference>
<dbReference type="Proteomes" id="UP000326554">
    <property type="component" value="Unassembled WGS sequence"/>
</dbReference>
<feature type="compositionally biased region" description="Basic and acidic residues" evidence="1">
    <location>
        <begin position="10"/>
        <end position="22"/>
    </location>
</feature>
<keyword evidence="4" id="KW-0540">Nuclease</keyword>
<sequence length="391" mass="41497">MGLSAGIPLHARDRAPPRRADDPQPAPARLRGRKGRGHGYRLIAVCILLWLVFGTGLFAETIRIATYAAPLSRDGPGLLLRDILEGDEQSAAASEVVREIAPDILVLTDFDYDANAAALRAFGELAGGFDHHFALRPNAGLATGLDLDGNGRPGEARDAQGYGRFAGDGGLAILSRWSVDTDNVQDFSALLWRDLPGARLPRLDGDPFFSAEAEGIQRLSSTGHWIVPIAAPGGRISLLVSSATPPVFDGPEDRNGLRNRDELRLWEALLDGGIGEAPEGHYAFTGNTNLDPRDGEGSSAAMAAFLARGDIQDPRPESAGAAAAGDPNDTANWQDPVPGNLRVSYVLPSADWTVLRSGVFWPTAGSSGATLLGRDGNRAGPHRLVWVDVSR</sequence>
<protein>
    <submittedName>
        <fullName evidence="4">Endonuclease/exonuclease/phosphatase family protein</fullName>
    </submittedName>
</protein>
<evidence type="ECO:0000256" key="2">
    <source>
        <dbReference type="SAM" id="Phobius"/>
    </source>
</evidence>
<dbReference type="GO" id="GO:0004527">
    <property type="term" value="F:exonuclease activity"/>
    <property type="evidence" value="ECO:0007669"/>
    <property type="project" value="UniProtKB-KW"/>
</dbReference>
<evidence type="ECO:0000256" key="1">
    <source>
        <dbReference type="SAM" id="MobiDB-lite"/>
    </source>
</evidence>
<dbReference type="InterPro" id="IPR005135">
    <property type="entry name" value="Endo/exonuclease/phosphatase"/>
</dbReference>
<dbReference type="GO" id="GO:0004519">
    <property type="term" value="F:endonuclease activity"/>
    <property type="evidence" value="ECO:0007669"/>
    <property type="project" value="UniProtKB-KW"/>
</dbReference>
<dbReference type="Pfam" id="PF03372">
    <property type="entry name" value="Exo_endo_phos"/>
    <property type="match status" value="1"/>
</dbReference>
<evidence type="ECO:0000259" key="3">
    <source>
        <dbReference type="Pfam" id="PF03372"/>
    </source>
</evidence>
<name>A0A5J5GE40_9RHOB</name>
<gene>
    <name evidence="4" type="ORF">F3S47_16280</name>
</gene>
<dbReference type="AlphaFoldDB" id="A0A5J5GE40"/>
<comment type="caution">
    <text evidence="4">The sequence shown here is derived from an EMBL/GenBank/DDBJ whole genome shotgun (WGS) entry which is preliminary data.</text>
</comment>
<keyword evidence="4" id="KW-0255">Endonuclease</keyword>
<dbReference type="Gene3D" id="3.60.10.10">
    <property type="entry name" value="Endonuclease/exonuclease/phosphatase"/>
    <property type="match status" value="1"/>
</dbReference>
<evidence type="ECO:0000313" key="4">
    <source>
        <dbReference type="EMBL" id="KAA9006108.1"/>
    </source>
</evidence>
<feature type="domain" description="Endonuclease/exonuclease/phosphatase" evidence="3">
    <location>
        <begin position="86"/>
        <end position="365"/>
    </location>
</feature>
<proteinExistence type="predicted"/>
<dbReference type="SUPFAM" id="SSF56219">
    <property type="entry name" value="DNase I-like"/>
    <property type="match status" value="1"/>
</dbReference>
<feature type="region of interest" description="Disordered" evidence="1">
    <location>
        <begin position="312"/>
        <end position="336"/>
    </location>
</feature>
<keyword evidence="5" id="KW-1185">Reference proteome</keyword>
<organism evidence="4 5">
    <name type="scientific">Histidinibacterium aquaticum</name>
    <dbReference type="NCBI Taxonomy" id="2613962"/>
    <lineage>
        <taxon>Bacteria</taxon>
        <taxon>Pseudomonadati</taxon>
        <taxon>Pseudomonadota</taxon>
        <taxon>Alphaproteobacteria</taxon>
        <taxon>Rhodobacterales</taxon>
        <taxon>Paracoccaceae</taxon>
        <taxon>Histidinibacterium</taxon>
    </lineage>
</organism>
<keyword evidence="2" id="KW-0812">Transmembrane</keyword>
<accession>A0A5J5GE40</accession>
<evidence type="ECO:0000313" key="5">
    <source>
        <dbReference type="Proteomes" id="UP000326554"/>
    </source>
</evidence>